<proteinExistence type="predicted"/>
<gene>
    <name evidence="1" type="ORF">EGM88_10335</name>
</gene>
<protein>
    <recommendedName>
        <fullName evidence="3">Bacteriophage abortive infection AbiH</fullName>
    </recommendedName>
</protein>
<comment type="caution">
    <text evidence="1">The sequence shown here is derived from an EMBL/GenBank/DDBJ whole genome shotgun (WGS) entry which is preliminary data.</text>
</comment>
<dbReference type="AlphaFoldDB" id="A0A3N4NQI2"/>
<evidence type="ECO:0000313" key="1">
    <source>
        <dbReference type="EMBL" id="RPD96748.1"/>
    </source>
</evidence>
<accession>A0A3N4NQI2</accession>
<dbReference type="RefSeq" id="WP_123898198.1">
    <property type="nucleotide sequence ID" value="NZ_RPFJ01000011.1"/>
</dbReference>
<dbReference type="InterPro" id="IPR025935">
    <property type="entry name" value="AbiH"/>
</dbReference>
<dbReference type="OrthoDB" id="5903604at2"/>
<dbReference type="EMBL" id="RPFJ01000011">
    <property type="protein sequence ID" value="RPD96748.1"/>
    <property type="molecule type" value="Genomic_DNA"/>
</dbReference>
<evidence type="ECO:0000313" key="2">
    <source>
        <dbReference type="Proteomes" id="UP000270856"/>
    </source>
</evidence>
<dbReference type="Pfam" id="PF14253">
    <property type="entry name" value="AbiH"/>
    <property type="match status" value="1"/>
</dbReference>
<dbReference type="Proteomes" id="UP000270856">
    <property type="component" value="Unassembled WGS sequence"/>
</dbReference>
<keyword evidence="2" id="KW-1185">Reference proteome</keyword>
<reference evidence="1 2" key="1">
    <citation type="submission" date="2018-11" db="EMBL/GenBank/DDBJ databases">
        <title>Aureibaculum marinum gen. nov., sp. nov., a member of the family Flavobacteriaceae isolated from the Bohai Sea.</title>
        <authorList>
            <person name="Ji X."/>
        </authorList>
    </citation>
    <scope>NUCLEOTIDE SEQUENCE [LARGE SCALE GENOMIC DNA]</scope>
    <source>
        <strain evidence="1 2">BH-SD17</strain>
    </source>
</reference>
<sequence>MIEKFVFIDPKYDLFDPIKQTENYNDFIQYVTEYAKAYGYTFDPNSKELFTSPGRRSPIFKFKNDFFKLINNKNSITNWVDIENEYYNELKTIIRSNNIDVSIEKVKQLNKEFGLIKELFENYLLEEVCQKIDFENFENPKNYFEIYDVLVPNLSHPYLNLNGLSEKNFLNEFSFKEDKEEIKSYIKSNSSETHKFYKSYLLSFNYTPTIHAHKFLLDKKQNYDFYINYIHGKIGDPDNPINFGFGDETDKDYKMIEDLNDGEFLKNFKSFQYSNTTNYNDLFSYIEEDKYQVYILGHSCGLSDRVLLNAIFEHKNCRSIKVYYHEKGDDDNYTEIVQNISRHFNDKKVMRRKIVSKPYCKALPQNLRFKALEDLKNETS</sequence>
<name>A0A3N4NQI2_9FLAO</name>
<organism evidence="1 2">
    <name type="scientific">Aureibaculum marinum</name>
    <dbReference type="NCBI Taxonomy" id="2487930"/>
    <lineage>
        <taxon>Bacteria</taxon>
        <taxon>Pseudomonadati</taxon>
        <taxon>Bacteroidota</taxon>
        <taxon>Flavobacteriia</taxon>
        <taxon>Flavobacteriales</taxon>
        <taxon>Flavobacteriaceae</taxon>
        <taxon>Aureibaculum</taxon>
    </lineage>
</organism>
<evidence type="ECO:0008006" key="3">
    <source>
        <dbReference type="Google" id="ProtNLM"/>
    </source>
</evidence>